<comment type="subcellular location">
    <subcellularLocation>
        <location evidence="1">Cell membrane</location>
        <topology evidence="1">Single-pass membrane protein</topology>
    </subcellularLocation>
</comment>
<comment type="caution">
    <text evidence="9">The sequence shown here is derived from an EMBL/GenBank/DDBJ whole genome shotgun (WGS) entry which is preliminary data.</text>
</comment>
<feature type="region of interest" description="Disordered" evidence="8">
    <location>
        <begin position="452"/>
        <end position="549"/>
    </location>
</feature>
<feature type="compositionally biased region" description="Basic and acidic residues" evidence="8">
    <location>
        <begin position="670"/>
        <end position="698"/>
    </location>
</feature>
<evidence type="ECO:0000256" key="3">
    <source>
        <dbReference type="ARBA" id="ARBA00022692"/>
    </source>
</evidence>
<feature type="region of interest" description="Disordered" evidence="8">
    <location>
        <begin position="127"/>
        <end position="173"/>
    </location>
</feature>
<accession>A0A9Q0HAK8</accession>
<keyword evidence="6" id="KW-0472">Membrane</keyword>
<keyword evidence="2" id="KW-1003">Cell membrane</keyword>
<evidence type="ECO:0000256" key="2">
    <source>
        <dbReference type="ARBA" id="ARBA00022475"/>
    </source>
</evidence>
<feature type="compositionally biased region" description="Basic and acidic residues" evidence="8">
    <location>
        <begin position="848"/>
        <end position="916"/>
    </location>
</feature>
<dbReference type="PANTHER" id="PTHR32219:SF3">
    <property type="entry name" value="CALPONIN-LIKE DOMAIN PROTEIN"/>
    <property type="match status" value="1"/>
</dbReference>
<dbReference type="InterPro" id="IPR055282">
    <property type="entry name" value="PPI1-4"/>
</dbReference>
<organism evidence="9 10">
    <name type="scientific">Protea cynaroides</name>
    <dbReference type="NCBI Taxonomy" id="273540"/>
    <lineage>
        <taxon>Eukaryota</taxon>
        <taxon>Viridiplantae</taxon>
        <taxon>Streptophyta</taxon>
        <taxon>Embryophyta</taxon>
        <taxon>Tracheophyta</taxon>
        <taxon>Spermatophyta</taxon>
        <taxon>Magnoliopsida</taxon>
        <taxon>Proteales</taxon>
        <taxon>Proteaceae</taxon>
        <taxon>Protea</taxon>
    </lineage>
</organism>
<dbReference type="OrthoDB" id="1703439at2759"/>
<keyword evidence="10" id="KW-1185">Reference proteome</keyword>
<gene>
    <name evidence="9" type="ORF">NE237_022249</name>
</gene>
<evidence type="ECO:0000256" key="1">
    <source>
        <dbReference type="ARBA" id="ARBA00004162"/>
    </source>
</evidence>
<evidence type="ECO:0000256" key="8">
    <source>
        <dbReference type="SAM" id="MobiDB-lite"/>
    </source>
</evidence>
<feature type="region of interest" description="Disordered" evidence="8">
    <location>
        <begin position="1"/>
        <end position="43"/>
    </location>
</feature>
<evidence type="ECO:0000313" key="9">
    <source>
        <dbReference type="EMBL" id="KAJ4962310.1"/>
    </source>
</evidence>
<evidence type="ECO:0000256" key="5">
    <source>
        <dbReference type="ARBA" id="ARBA00023054"/>
    </source>
</evidence>
<feature type="region of interest" description="Disordered" evidence="8">
    <location>
        <begin position="848"/>
        <end position="946"/>
    </location>
</feature>
<keyword evidence="5" id="KW-0175">Coiled coil</keyword>
<feature type="compositionally biased region" description="Basic and acidic residues" evidence="8">
    <location>
        <begin position="937"/>
        <end position="946"/>
    </location>
</feature>
<feature type="compositionally biased region" description="Basic and acidic residues" evidence="8">
    <location>
        <begin position="705"/>
        <end position="726"/>
    </location>
</feature>
<feature type="compositionally biased region" description="Basic and acidic residues" evidence="8">
    <location>
        <begin position="475"/>
        <end position="496"/>
    </location>
</feature>
<feature type="compositionally biased region" description="Basic and acidic residues" evidence="8">
    <location>
        <begin position="1"/>
        <end position="11"/>
    </location>
</feature>
<keyword evidence="4" id="KW-1133">Transmembrane helix</keyword>
<dbReference type="PANTHER" id="PTHR32219">
    <property type="entry name" value="RNA-BINDING PROTEIN YLMH-RELATED"/>
    <property type="match status" value="1"/>
</dbReference>
<feature type="compositionally biased region" description="Acidic residues" evidence="8">
    <location>
        <begin position="452"/>
        <end position="462"/>
    </location>
</feature>
<feature type="compositionally biased region" description="Basic and acidic residues" evidence="8">
    <location>
        <begin position="503"/>
        <end position="515"/>
    </location>
</feature>
<comment type="similarity">
    <text evidence="7">Belongs to the plant Proton pump-interactor protein family.</text>
</comment>
<evidence type="ECO:0000256" key="6">
    <source>
        <dbReference type="ARBA" id="ARBA00023136"/>
    </source>
</evidence>
<feature type="compositionally biased region" description="Basic and acidic residues" evidence="8">
    <location>
        <begin position="1413"/>
        <end position="1428"/>
    </location>
</feature>
<evidence type="ECO:0000313" key="10">
    <source>
        <dbReference type="Proteomes" id="UP001141806"/>
    </source>
</evidence>
<sequence length="1524" mass="166955">MTGETDERTGDSEVSQVDIGEKSSSNLSSLEDRGKVDGECNGIVHDGVEEMDGYVKDGGDGSYVFVSGLDALSDDLGEKDLDAENVADPAEILKIVPSVEGKTVSEPNVDSQTGEKQAEVGELTVEKVGNDQYPIENGSNIDESVVSSSTNDTAVESSHSQPEGDEVEKNDAANEQNKTALATDVEGNHKSIITTTEIAESKVHLLDRGEVKQNVTVSLTEVEYDEVEKSRLSTTVMVAVECELQQLDYEAKVEEVDRVMEIEEDQIKLHSATEIKENQESENTVKDSAESKGHQLHEAEEPKKLDLAIKEENPESQVIDTQDVELELGQLDNIEDKNPEDNPSGGVRLEAASGPVNTQLEAEALNGSMESGTSLSGGPVASETEVINDLAVVNEAAGSEVPLLDRDGVKQNVTVPLAEVESNEVEGSQVSITVKEAVECELQLLDNEEKVEEVDGVMETEEDQSKLHSATQVKEYQESENTVKDSSEGKGHQLHDGEEEAEEPRKLNLAIKEENQESQVPATQDVETELGQPDNIEEKDPEDNSSQGIRLEAARGPVNTLSEAESLNGSIECGTSLSSGPVASETEVINDLAVVNETAECEVPLLDRDEVKQNVTVSLTEVEYDELEKSRLSITVKVAVECELQQLHYEEKVDEVDRVMEIEEDQIKLHSATEVKENQESENTVKDSAESKRHQLHDGEEEVEEPRKLDLAIKEENPESQAKDTQDVELELGQLDNIEDKDPEDNPSGGIRLESATGPVNTQLEAEALNGSIGNGTSLSSVPVASETEVINDLAVVKEAAESEVPLLDRDGVKQNVTVPLAEVESNEVEESQVSSKVKEAVECELQHLDNEEKVDRVMETEEDQSKLHSATEVKENQESKNMVKDSAESKGHQLHGGEEEAEEPRKLDLSAKEENPESQVTDTQDVESELGQLDNIEEKVPEHNPSRGIRLEAETGPINTQLEAEALNGSIESGTGLFSGPVASETEVTNDLAVGNGNMMCPSDKKPEFENVDGSSKNPARLPHLVDEVVRETEVGNISVEHGESLPTDPVDNMISEAEVRNSCVEISESLPPQGTNLETAVGNGSPDEVESQCTRTAGNGKSENEISNVSVEDAVPKCPAENSVIESKAMNDSVASARSLPSCSVNDVVVESEVLNCSFENGSSLPTCYVADVEQEPEAGNGFGAIGNAPSGDAVNLGAIVQDGLVENGGRGTKTHANDIIDVENGGMQLASGDSDGKPICQKVDTEGIQGNEGLQSSPEGSTVATVDEQKVDAEVVKKPFHFLIKIPRYVDNKFKEQIRLAQLQVEERTQNRDAIRATIQMKRETCNEYRDKFENAKSEERICRDGLSAKRQEIDSVQSAISIDDIDDRIHNMEHMIQHETMPLKEEKQLIREIKQLKLLREQLSSQMGRQDERQQTSDQRNRSEERFKLLKQELDSLRKNLLQAEKITKVAKDKYFDENEKLRKLQSQFKAADDLRQEAYAHLQSLKKELYEKVLFLPLQCISISFSALGNKLLRIDKWY</sequence>
<feature type="compositionally biased region" description="Polar residues" evidence="8">
    <location>
        <begin position="137"/>
        <end position="161"/>
    </location>
</feature>
<keyword evidence="3" id="KW-0812">Transmembrane</keyword>
<dbReference type="GO" id="GO:0005886">
    <property type="term" value="C:plasma membrane"/>
    <property type="evidence" value="ECO:0007669"/>
    <property type="project" value="UniProtKB-SubCell"/>
</dbReference>
<feature type="region of interest" description="Disordered" evidence="8">
    <location>
        <begin position="1408"/>
        <end position="1428"/>
    </location>
</feature>
<feature type="region of interest" description="Disordered" evidence="8">
    <location>
        <begin position="274"/>
        <end position="306"/>
    </location>
</feature>
<evidence type="ECO:0000256" key="4">
    <source>
        <dbReference type="ARBA" id="ARBA00022989"/>
    </source>
</evidence>
<evidence type="ECO:0000256" key="7">
    <source>
        <dbReference type="ARBA" id="ARBA00038080"/>
    </source>
</evidence>
<name>A0A9Q0HAK8_9MAGN</name>
<proteinExistence type="inferred from homology"/>
<dbReference type="EMBL" id="JAMYWD010000008">
    <property type="protein sequence ID" value="KAJ4962310.1"/>
    <property type="molecule type" value="Genomic_DNA"/>
</dbReference>
<dbReference type="Proteomes" id="UP001141806">
    <property type="component" value="Unassembled WGS sequence"/>
</dbReference>
<reference evidence="9" key="1">
    <citation type="journal article" date="2023" name="Plant J.">
        <title>The genome of the king protea, Protea cynaroides.</title>
        <authorList>
            <person name="Chang J."/>
            <person name="Duong T.A."/>
            <person name="Schoeman C."/>
            <person name="Ma X."/>
            <person name="Roodt D."/>
            <person name="Barker N."/>
            <person name="Li Z."/>
            <person name="Van de Peer Y."/>
            <person name="Mizrachi E."/>
        </authorList>
    </citation>
    <scope>NUCLEOTIDE SEQUENCE</scope>
    <source>
        <tissue evidence="9">Young leaves</tissue>
    </source>
</reference>
<feature type="region of interest" description="Disordered" evidence="8">
    <location>
        <begin position="670"/>
        <end position="758"/>
    </location>
</feature>
<protein>
    <submittedName>
        <fullName evidence="9">Uncharacterized protein</fullName>
    </submittedName>
</protein>